<name>A0A8S2ZLU7_9BILA</name>
<feature type="non-terminal residue" evidence="2">
    <location>
        <position position="80"/>
    </location>
</feature>
<protein>
    <recommendedName>
        <fullName evidence="1">PAS domain-containing protein</fullName>
    </recommendedName>
</protein>
<feature type="domain" description="PAS" evidence="1">
    <location>
        <begin position="45"/>
        <end position="80"/>
    </location>
</feature>
<comment type="caution">
    <text evidence="2">The sequence shown here is derived from an EMBL/GenBank/DDBJ whole genome shotgun (WGS) entry which is preliminary data.</text>
</comment>
<dbReference type="Gene3D" id="3.30.450.20">
    <property type="entry name" value="PAS domain"/>
    <property type="match status" value="1"/>
</dbReference>
<dbReference type="PROSITE" id="PS50112">
    <property type="entry name" value="PAS"/>
    <property type="match status" value="1"/>
</dbReference>
<evidence type="ECO:0000259" key="1">
    <source>
        <dbReference type="PROSITE" id="PS50112"/>
    </source>
</evidence>
<dbReference type="PANTHER" id="PTHR23042">
    <property type="entry name" value="CIRCADIAN PROTEIN CLOCK/ARNT/BMAL/PAS"/>
    <property type="match status" value="1"/>
</dbReference>
<dbReference type="CDD" id="cd00130">
    <property type="entry name" value="PAS"/>
    <property type="match status" value="1"/>
</dbReference>
<dbReference type="InterPro" id="IPR050933">
    <property type="entry name" value="Circadian_TF"/>
</dbReference>
<evidence type="ECO:0000313" key="3">
    <source>
        <dbReference type="Proteomes" id="UP000676336"/>
    </source>
</evidence>
<reference evidence="2" key="1">
    <citation type="submission" date="2021-02" db="EMBL/GenBank/DDBJ databases">
        <authorList>
            <person name="Nowell W R."/>
        </authorList>
    </citation>
    <scope>NUCLEOTIDE SEQUENCE</scope>
</reference>
<dbReference type="InterPro" id="IPR000014">
    <property type="entry name" value="PAS"/>
</dbReference>
<dbReference type="AlphaFoldDB" id="A0A8S2ZLU7"/>
<dbReference type="EMBL" id="CAJOBI010111863">
    <property type="protein sequence ID" value="CAF4636797.1"/>
    <property type="molecule type" value="Genomic_DNA"/>
</dbReference>
<accession>A0A8S2ZLU7</accession>
<gene>
    <name evidence="2" type="ORF">SMN809_LOCUS40518</name>
</gene>
<dbReference type="InterPro" id="IPR035965">
    <property type="entry name" value="PAS-like_dom_sf"/>
</dbReference>
<feature type="non-terminal residue" evidence="2">
    <location>
        <position position="1"/>
    </location>
</feature>
<proteinExistence type="predicted"/>
<evidence type="ECO:0000313" key="2">
    <source>
        <dbReference type="EMBL" id="CAF4636797.1"/>
    </source>
</evidence>
<sequence length="80" mass="9185">QMAFIAIARLQNSCSPNVNDLTNGSMSTFNSITTEFTCRCHWDTGEILFIDQRCTPIIGFKSHELLHKTIYEQIHPDDHM</sequence>
<dbReference type="Proteomes" id="UP000676336">
    <property type="component" value="Unassembled WGS sequence"/>
</dbReference>
<organism evidence="2 3">
    <name type="scientific">Rotaria magnacalcarata</name>
    <dbReference type="NCBI Taxonomy" id="392030"/>
    <lineage>
        <taxon>Eukaryota</taxon>
        <taxon>Metazoa</taxon>
        <taxon>Spiralia</taxon>
        <taxon>Gnathifera</taxon>
        <taxon>Rotifera</taxon>
        <taxon>Eurotatoria</taxon>
        <taxon>Bdelloidea</taxon>
        <taxon>Philodinida</taxon>
        <taxon>Philodinidae</taxon>
        <taxon>Rotaria</taxon>
    </lineage>
</organism>
<dbReference type="SUPFAM" id="SSF55785">
    <property type="entry name" value="PYP-like sensor domain (PAS domain)"/>
    <property type="match status" value="1"/>
</dbReference>